<comment type="similarity">
    <text evidence="1">Belongs to the Gfo/Idh/MocA family.</text>
</comment>
<evidence type="ECO:0000256" key="5">
    <source>
        <dbReference type="ARBA" id="ARBA00049233"/>
    </source>
</evidence>
<accession>A0AAV2ZIK3</accession>
<dbReference type="SUPFAM" id="SSF55347">
    <property type="entry name" value="Glyceraldehyde-3-phosphate dehydrogenase-like, C-terminal domain"/>
    <property type="match status" value="1"/>
</dbReference>
<feature type="domain" description="GFO/IDH/MocA-like oxidoreductase" evidence="7">
    <location>
        <begin position="137"/>
        <end position="252"/>
    </location>
</feature>
<dbReference type="AlphaFoldDB" id="A0AAV2ZIK3"/>
<dbReference type="Gene3D" id="3.30.360.10">
    <property type="entry name" value="Dihydrodipicolinate Reductase, domain 2"/>
    <property type="match status" value="1"/>
</dbReference>
<proteinExistence type="inferred from homology"/>
<organism evidence="8 9">
    <name type="scientific">Lagenidium giganteum</name>
    <dbReference type="NCBI Taxonomy" id="4803"/>
    <lineage>
        <taxon>Eukaryota</taxon>
        <taxon>Sar</taxon>
        <taxon>Stramenopiles</taxon>
        <taxon>Oomycota</taxon>
        <taxon>Peronosporomycetes</taxon>
        <taxon>Pythiales</taxon>
        <taxon>Pythiaceae</taxon>
    </lineage>
</organism>
<dbReference type="SUPFAM" id="SSF51735">
    <property type="entry name" value="NAD(P)-binding Rossmann-fold domains"/>
    <property type="match status" value="1"/>
</dbReference>
<dbReference type="GO" id="GO:0000166">
    <property type="term" value="F:nucleotide binding"/>
    <property type="evidence" value="ECO:0007669"/>
    <property type="project" value="InterPro"/>
</dbReference>
<evidence type="ECO:0000313" key="8">
    <source>
        <dbReference type="EMBL" id="DBA05325.1"/>
    </source>
</evidence>
<dbReference type="InterPro" id="IPR050984">
    <property type="entry name" value="Gfo/Idh/MocA_domain"/>
</dbReference>
<evidence type="ECO:0000256" key="4">
    <source>
        <dbReference type="ARBA" id="ARBA00042988"/>
    </source>
</evidence>
<evidence type="ECO:0000256" key="1">
    <source>
        <dbReference type="ARBA" id="ARBA00010928"/>
    </source>
</evidence>
<protein>
    <recommendedName>
        <fullName evidence="3">D-xylose 1-dehydrogenase (NADP(+), D-xylono-1,5-lactone-forming)</fullName>
        <ecNumber evidence="3">1.1.1.179</ecNumber>
    </recommendedName>
    <alternativeName>
        <fullName evidence="4">D-xylose-NADP dehydrogenase</fullName>
    </alternativeName>
</protein>
<reference evidence="8" key="2">
    <citation type="journal article" date="2023" name="Microbiol Resour">
        <title>Decontamination and Annotation of the Draft Genome Sequence of the Oomycete Lagenidium giganteum ARSEF 373.</title>
        <authorList>
            <person name="Morgan W.R."/>
            <person name="Tartar A."/>
        </authorList>
    </citation>
    <scope>NUCLEOTIDE SEQUENCE</scope>
    <source>
        <strain evidence="8">ARSEF 373</strain>
    </source>
</reference>
<dbReference type="Proteomes" id="UP001146120">
    <property type="component" value="Unassembled WGS sequence"/>
</dbReference>
<evidence type="ECO:0000256" key="3">
    <source>
        <dbReference type="ARBA" id="ARBA00038984"/>
    </source>
</evidence>
<reference evidence="8" key="1">
    <citation type="submission" date="2022-11" db="EMBL/GenBank/DDBJ databases">
        <authorList>
            <person name="Morgan W.R."/>
            <person name="Tartar A."/>
        </authorList>
    </citation>
    <scope>NUCLEOTIDE SEQUENCE</scope>
    <source>
        <strain evidence="8">ARSEF 373</strain>
    </source>
</reference>
<feature type="domain" description="Gfo/Idh/MocA-like oxidoreductase N-terminal" evidence="6">
    <location>
        <begin position="9"/>
        <end position="127"/>
    </location>
</feature>
<evidence type="ECO:0000256" key="2">
    <source>
        <dbReference type="ARBA" id="ARBA00023002"/>
    </source>
</evidence>
<dbReference type="InterPro" id="IPR055170">
    <property type="entry name" value="GFO_IDH_MocA-like_dom"/>
</dbReference>
<keyword evidence="9" id="KW-1185">Reference proteome</keyword>
<dbReference type="Pfam" id="PF22725">
    <property type="entry name" value="GFO_IDH_MocA_C3"/>
    <property type="match status" value="1"/>
</dbReference>
<evidence type="ECO:0000313" key="9">
    <source>
        <dbReference type="Proteomes" id="UP001146120"/>
    </source>
</evidence>
<dbReference type="Gene3D" id="3.40.50.720">
    <property type="entry name" value="NAD(P)-binding Rossmann-like Domain"/>
    <property type="match status" value="1"/>
</dbReference>
<evidence type="ECO:0000259" key="6">
    <source>
        <dbReference type="Pfam" id="PF01408"/>
    </source>
</evidence>
<dbReference type="InterPro" id="IPR036291">
    <property type="entry name" value="NAD(P)-bd_dom_sf"/>
</dbReference>
<dbReference type="InterPro" id="IPR000683">
    <property type="entry name" value="Gfo/Idh/MocA-like_OxRdtase_N"/>
</dbReference>
<evidence type="ECO:0000259" key="7">
    <source>
        <dbReference type="Pfam" id="PF22725"/>
    </source>
</evidence>
<sequence length="352" mass="38478">MSTNASAALRWGFIGCGKISNDFVNALKCVPNAVLQACAARSLSSAQDFASQHGFVKAYDSYDALCQDPAVDVVYIGTLHTCHYAHSLLALNHNKHVLVEKPMTINAKQAEHVIKVAKDKQRFFMEGMWTRFFPATRHVRQLLKDKAIGDVHHVNADIGFYFPPDLDRIWDRTLGGGGLLDIGIYPLAFVTMVFGTQQPDRVSAVGKLSEGGVDIYGSLTLEYSNNRFATVQYTCLAEFGEAVTIIGTKGKIHIHTPAHTPTKVTTIRIGDDGQRHEQVSSFPLPEPAPSATNFNFGGSAGFLHEAEAVTECINAKQLESSEYPQAESFTLTRIMDAVRQQLGVVYPADASS</sequence>
<comment type="catalytic activity">
    <reaction evidence="5">
        <text>D-xylose + NADP(+) = D-xylono-1,5-lactone + NADPH + H(+)</text>
        <dbReference type="Rhea" id="RHEA:22000"/>
        <dbReference type="ChEBI" id="CHEBI:15378"/>
        <dbReference type="ChEBI" id="CHEBI:15867"/>
        <dbReference type="ChEBI" id="CHEBI:53455"/>
        <dbReference type="ChEBI" id="CHEBI:57783"/>
        <dbReference type="ChEBI" id="CHEBI:58349"/>
        <dbReference type="EC" id="1.1.1.179"/>
    </reaction>
</comment>
<dbReference type="PANTHER" id="PTHR22604">
    <property type="entry name" value="OXIDOREDUCTASES"/>
    <property type="match status" value="1"/>
</dbReference>
<dbReference type="EC" id="1.1.1.179" evidence="3"/>
<gene>
    <name evidence="8" type="ORF">N0F65_007487</name>
</gene>
<comment type="caution">
    <text evidence="8">The sequence shown here is derived from an EMBL/GenBank/DDBJ whole genome shotgun (WGS) entry which is preliminary data.</text>
</comment>
<dbReference type="Pfam" id="PF01408">
    <property type="entry name" value="GFO_IDH_MocA"/>
    <property type="match status" value="1"/>
</dbReference>
<dbReference type="EMBL" id="DAKRPA010000001">
    <property type="protein sequence ID" value="DBA05325.1"/>
    <property type="molecule type" value="Genomic_DNA"/>
</dbReference>
<dbReference type="GO" id="GO:0047837">
    <property type="term" value="F:D-xylose 1-dehydrogenase (NADP+) activity"/>
    <property type="evidence" value="ECO:0007669"/>
    <property type="project" value="UniProtKB-EC"/>
</dbReference>
<dbReference type="PANTHER" id="PTHR22604:SF105">
    <property type="entry name" value="TRANS-1,2-DIHYDROBENZENE-1,2-DIOL DEHYDROGENASE"/>
    <property type="match status" value="1"/>
</dbReference>
<name>A0AAV2ZIK3_9STRA</name>
<keyword evidence="2" id="KW-0560">Oxidoreductase</keyword>